<evidence type="ECO:0000313" key="23">
    <source>
        <dbReference type="EMBL" id="KAB0797197.1"/>
    </source>
</evidence>
<dbReference type="PROSITE" id="PS50142">
    <property type="entry name" value="RNASE_3_2"/>
    <property type="match status" value="2"/>
</dbReference>
<evidence type="ECO:0000256" key="2">
    <source>
        <dbReference type="ARBA" id="ARBA00001946"/>
    </source>
</evidence>
<dbReference type="GO" id="GO:0003723">
    <property type="term" value="F:RNA binding"/>
    <property type="evidence" value="ECO:0007669"/>
    <property type="project" value="UniProtKB-UniRule"/>
</dbReference>
<dbReference type="GO" id="GO:0005524">
    <property type="term" value="F:ATP binding"/>
    <property type="evidence" value="ECO:0007669"/>
    <property type="project" value="UniProtKB-KW"/>
</dbReference>
<evidence type="ECO:0000256" key="12">
    <source>
        <dbReference type="ARBA" id="ARBA00022884"/>
    </source>
</evidence>
<dbReference type="InterPro" id="IPR027417">
    <property type="entry name" value="P-loop_NTPase"/>
</dbReference>
<dbReference type="CDD" id="cd15903">
    <property type="entry name" value="Dicer_PBD"/>
    <property type="match status" value="1"/>
</dbReference>
<evidence type="ECO:0000259" key="19">
    <source>
        <dbReference type="PROSITE" id="PS50821"/>
    </source>
</evidence>
<evidence type="ECO:0000256" key="4">
    <source>
        <dbReference type="ARBA" id="ARBA00022723"/>
    </source>
</evidence>
<evidence type="ECO:0000256" key="9">
    <source>
        <dbReference type="ARBA" id="ARBA00022806"/>
    </source>
</evidence>
<evidence type="ECO:0008006" key="25">
    <source>
        <dbReference type="Google" id="ProtNLM"/>
    </source>
</evidence>
<evidence type="ECO:0000256" key="16">
    <source>
        <dbReference type="PROSITE-ProRule" id="PRU00657"/>
    </source>
</evidence>
<dbReference type="GO" id="GO:0031054">
    <property type="term" value="P:pre-miRNA processing"/>
    <property type="evidence" value="ECO:0007669"/>
    <property type="project" value="InterPro"/>
</dbReference>
<dbReference type="SUPFAM" id="SSF69065">
    <property type="entry name" value="RNase III domain-like"/>
    <property type="match status" value="2"/>
</dbReference>
<dbReference type="GO" id="GO:0004525">
    <property type="term" value="F:ribonuclease III activity"/>
    <property type="evidence" value="ECO:0007669"/>
    <property type="project" value="InterPro"/>
</dbReference>
<keyword evidence="14" id="KW-0464">Manganese</keyword>
<evidence type="ECO:0000256" key="6">
    <source>
        <dbReference type="ARBA" id="ARBA00022741"/>
    </source>
</evidence>
<dbReference type="Gene3D" id="2.170.260.10">
    <property type="entry name" value="paz domain"/>
    <property type="match status" value="1"/>
</dbReference>
<dbReference type="OrthoDB" id="416741at2759"/>
<dbReference type="FunFam" id="1.10.1520.10:FF:000005">
    <property type="entry name" value="Putative endoribonuclease dicer"/>
    <property type="match status" value="1"/>
</dbReference>
<dbReference type="Pfam" id="PF04851">
    <property type="entry name" value="ResIII"/>
    <property type="match status" value="1"/>
</dbReference>
<dbReference type="GO" id="GO:0004530">
    <property type="term" value="F:deoxyribonuclease I activity"/>
    <property type="evidence" value="ECO:0007669"/>
    <property type="project" value="TreeGrafter"/>
</dbReference>
<dbReference type="Proteomes" id="UP000327044">
    <property type="component" value="Unassembled WGS sequence"/>
</dbReference>
<feature type="domain" description="Helicase ATP-binding" evidence="20">
    <location>
        <begin position="24"/>
        <end position="200"/>
    </location>
</feature>
<feature type="domain" description="Helicase C-terminal" evidence="21">
    <location>
        <begin position="362"/>
        <end position="540"/>
    </location>
</feature>
<evidence type="ECO:0000256" key="11">
    <source>
        <dbReference type="ARBA" id="ARBA00022842"/>
    </source>
</evidence>
<keyword evidence="8" id="KW-0378">Hydrolase</keyword>
<dbReference type="SMART" id="SM00949">
    <property type="entry name" value="PAZ"/>
    <property type="match status" value="1"/>
</dbReference>
<evidence type="ECO:0000259" key="17">
    <source>
        <dbReference type="PROSITE" id="PS50137"/>
    </source>
</evidence>
<keyword evidence="11" id="KW-0460">Magnesium</keyword>
<evidence type="ECO:0000256" key="15">
    <source>
        <dbReference type="ARBA" id="ARBA00035116"/>
    </source>
</evidence>
<evidence type="ECO:0000256" key="7">
    <source>
        <dbReference type="ARBA" id="ARBA00022759"/>
    </source>
</evidence>
<dbReference type="PROSITE" id="PS51194">
    <property type="entry name" value="HELICASE_CTER"/>
    <property type="match status" value="1"/>
</dbReference>
<dbReference type="PROSITE" id="PS50821">
    <property type="entry name" value="PAZ"/>
    <property type="match status" value="1"/>
</dbReference>
<keyword evidence="6" id="KW-0547">Nucleotide-binding</keyword>
<dbReference type="PROSITE" id="PS50137">
    <property type="entry name" value="DS_RBD"/>
    <property type="match status" value="1"/>
</dbReference>
<comment type="cofactor">
    <cofactor evidence="2">
        <name>Mg(2+)</name>
        <dbReference type="ChEBI" id="CHEBI:18420"/>
    </cofactor>
</comment>
<dbReference type="InterPro" id="IPR038248">
    <property type="entry name" value="Dicer_dimer_sf"/>
</dbReference>
<feature type="domain" description="RNase III" evidence="18">
    <location>
        <begin position="1367"/>
        <end position="1525"/>
    </location>
</feature>
<dbReference type="EMBL" id="VVIM01000006">
    <property type="protein sequence ID" value="KAB0797197.1"/>
    <property type="molecule type" value="Genomic_DNA"/>
</dbReference>
<dbReference type="SMART" id="SM00487">
    <property type="entry name" value="DEXDc"/>
    <property type="match status" value="1"/>
</dbReference>
<keyword evidence="12 16" id="KW-0694">RNA-binding</keyword>
<evidence type="ECO:0000256" key="8">
    <source>
        <dbReference type="ARBA" id="ARBA00022801"/>
    </source>
</evidence>
<evidence type="ECO:0000313" key="24">
    <source>
        <dbReference type="Proteomes" id="UP000327044"/>
    </source>
</evidence>
<dbReference type="InterPro" id="IPR014001">
    <property type="entry name" value="Helicase_ATP-bd"/>
</dbReference>
<comment type="caution">
    <text evidence="23">The sequence shown here is derived from an EMBL/GenBank/DDBJ whole genome shotgun (WGS) entry which is preliminary data.</text>
</comment>
<gene>
    <name evidence="23" type="ORF">PPYR_08191</name>
</gene>
<dbReference type="GO" id="GO:0046872">
    <property type="term" value="F:metal ion binding"/>
    <property type="evidence" value="ECO:0007669"/>
    <property type="project" value="UniProtKB-KW"/>
</dbReference>
<dbReference type="Gene3D" id="3.40.50.300">
    <property type="entry name" value="P-loop containing nucleotide triphosphate hydrolases"/>
    <property type="match status" value="2"/>
</dbReference>
<dbReference type="PANTHER" id="PTHR14950">
    <property type="entry name" value="DICER-RELATED"/>
    <property type="match status" value="1"/>
</dbReference>
<keyword evidence="3" id="KW-0540">Nuclease</keyword>
<dbReference type="FunFam" id="3.40.50.300:FF:000628">
    <property type="entry name" value="Endoribonuclease Dicer"/>
    <property type="match status" value="1"/>
</dbReference>
<feature type="domain" description="RNase III" evidence="18">
    <location>
        <begin position="1143"/>
        <end position="1318"/>
    </location>
</feature>
<keyword evidence="10" id="KW-0067">ATP-binding</keyword>
<evidence type="ECO:0000256" key="3">
    <source>
        <dbReference type="ARBA" id="ARBA00022722"/>
    </source>
</evidence>
<dbReference type="GO" id="GO:0030422">
    <property type="term" value="P:siRNA processing"/>
    <property type="evidence" value="ECO:0007669"/>
    <property type="project" value="InterPro"/>
</dbReference>
<dbReference type="InterPro" id="IPR006935">
    <property type="entry name" value="Helicase/UvrB_N"/>
</dbReference>
<sequence length="1618" mass="184888">MDLEMELQHKGKDDFIPRDYQLTIMEIGIKRNSIIFLPTGTGKTLIAVMILKRLAEPLQRPLSQGGKVSVMLVNTVALVDQQSKYLKALTDQDVAAYSGDMNVDYWSDSTWRDQLEHNQVLVMTTQILVNILQRSLLSLNDVNLLIFDECHNGVDDHPMTQVMSYYPNLRDPPRVIGLSATLLNRKCTPAEVLKEVSVLERTFHSKVVTVTDLECLTGYSTNPQEEIRVFSSHTPSEVDGLAIRRLKDLISVVKKINVDKTSISPPKPNLHPLNNDSEFKEIISLINDVVHHIQYFGSYCGEIAAAAHIIQLERIRKHCQDERFRTVIDAVKSTFQTVRAMYQIVMKSTDQPERIYKFSSPHVNKLFHVLEEYDHNAKVPLCGIIFVQRRFTAKVIYNVLKDLKETDPRFSFINPNFIVGFNVNAYNNTREGLYTNKMNKIILHDFKTKKVNLLVASNVLEEGVDIPTCTLVVKFCAVTNYCAYIQSKGRARHLNSLYYMLVNEDESNEFFRSYQKFQKVEDILNLHLHGNYQDAEEPIGDADQLDGELIPPYYVDGPDSPQVNLLTAIPLLCLYCSHLPADKYTMYTPNWFVDKCPNTLNYRVTIELPPVSGVLDPIEGPFTHSKKLAKRAAALETCKILHQRGELDNKLLPRNRAVAQNNFGYYFNHWPKIQESDVGKTNKQRLYTKRIPNACKGCIIPNKEVYLHIIELQPIFSNKGDLEVIYNLYQSHLCYGFLSAQRLPKLCQFLLYVSAGEILVNLKLNYKQVTLTEENISHLKDFHHLVFRDVLRILKTCLVLDNDDDTNGFLIVPVKRISLNFEIDFENAIKHKTIRDPKAEPTEQMKLSLNVTKENYCGSVITPWYRKDDHQYLVVKVSNELNPLSAFPTEGFATYAAYFMEKHKQIVINKSQPLVLVKGISKRLNCLKPRRSHGRKSSGDKFEQYLIPELCVKQDFPSALWLQAGLLPTILNRIVLLLQADELRSLIAKGIGLGIHELSEKEEWAPLLLDKHITDDIEVSAHYEEIEQSNITEISQDKIFGSISLTKLLPDLTIKELAAECPWNELTEPVDIERQRDVKLTDVEAFDNFVSQALPKDHQLVKNKVANRNKCETDNNLYTYKPLNFLKIRENSKGAELVDIFTALTTAKNNDIVNLERLETLGDSFLKFTISLFLFLKYPSFDEGMLTSFKGKLISNKNLFYIGNKKGISEYVKVAEFDPASEWKPPAFNVPKIFRDRINRSISINSLFHFTFTKSEQIDGILCDKSINDISAACDEIPKDDNVHSNSAYSFLDQQVIRDKSIADCVEALLGVYFQAHGIKGGLRFLKWLNIVPQFENIDNLFQMTPPNPAFAKNVAKRNIEYHIPAWEKVQDKLRYTFKNRAYLLQALTHASYISNRITNCYQTLEFLGDAVLDFLITCYIFEASENLSPGDLTDLRSALVNNITFACFTVRCGFQKHLQFSNRQLSKYIDNFVRYQELNNHKINEEVLTLISEGELHIGQHIDVPKVLGDMFEALIGAVFLDSGMCLKTTWKVIHRIMWKEMETFMKNVPKQPIRVIHEMVAANPRFGSAVVVDDGHVIVQLHFMLNGSQKVVYGAGDSKASAKKAAAKIALRLLNK</sequence>
<dbReference type="FunCoup" id="A0A5N4AIP6">
    <property type="interactions" value="131"/>
</dbReference>
<dbReference type="InterPro" id="IPR001650">
    <property type="entry name" value="Helicase_C-like"/>
</dbReference>
<dbReference type="Gene3D" id="3.30.160.20">
    <property type="match status" value="1"/>
</dbReference>
<dbReference type="GO" id="GO:0006309">
    <property type="term" value="P:apoptotic DNA fragmentation"/>
    <property type="evidence" value="ECO:0007669"/>
    <property type="project" value="TreeGrafter"/>
</dbReference>
<keyword evidence="24" id="KW-1185">Reference proteome</keyword>
<dbReference type="GO" id="GO:0005737">
    <property type="term" value="C:cytoplasm"/>
    <property type="evidence" value="ECO:0007669"/>
    <property type="project" value="TreeGrafter"/>
</dbReference>
<dbReference type="InterPro" id="IPR036085">
    <property type="entry name" value="PAZ_dom_sf"/>
</dbReference>
<dbReference type="InterPro" id="IPR048513">
    <property type="entry name" value="Dicer_PBD"/>
</dbReference>
<organism evidence="23 24">
    <name type="scientific">Photinus pyralis</name>
    <name type="common">Common eastern firefly</name>
    <name type="synonym">Lampyris pyralis</name>
    <dbReference type="NCBI Taxonomy" id="7054"/>
    <lineage>
        <taxon>Eukaryota</taxon>
        <taxon>Metazoa</taxon>
        <taxon>Ecdysozoa</taxon>
        <taxon>Arthropoda</taxon>
        <taxon>Hexapoda</taxon>
        <taxon>Insecta</taxon>
        <taxon>Pterygota</taxon>
        <taxon>Neoptera</taxon>
        <taxon>Endopterygota</taxon>
        <taxon>Coleoptera</taxon>
        <taxon>Polyphaga</taxon>
        <taxon>Elateriformia</taxon>
        <taxon>Elateroidea</taxon>
        <taxon>Lampyridae</taxon>
        <taxon>Lampyrinae</taxon>
        <taxon>Photinus</taxon>
    </lineage>
</organism>
<dbReference type="GO" id="GO:0070578">
    <property type="term" value="C:RISC-loading complex"/>
    <property type="evidence" value="ECO:0007669"/>
    <property type="project" value="TreeGrafter"/>
</dbReference>
<keyword evidence="4" id="KW-0479">Metal-binding</keyword>
<evidence type="ECO:0000256" key="5">
    <source>
        <dbReference type="ARBA" id="ARBA00022737"/>
    </source>
</evidence>
<dbReference type="InterPro" id="IPR003100">
    <property type="entry name" value="PAZ_dom"/>
</dbReference>
<evidence type="ECO:0000256" key="14">
    <source>
        <dbReference type="ARBA" id="ARBA00023211"/>
    </source>
</evidence>
<dbReference type="Pfam" id="PF03368">
    <property type="entry name" value="Dicer_dimer"/>
    <property type="match status" value="1"/>
</dbReference>
<dbReference type="InterPro" id="IPR005034">
    <property type="entry name" value="Dicer_dimerisation"/>
</dbReference>
<comment type="similarity">
    <text evidence="15 16">Belongs to the helicase family. Dicer subfamily.</text>
</comment>
<dbReference type="PROSITE" id="PS51327">
    <property type="entry name" value="DICER_DSRBF"/>
    <property type="match status" value="1"/>
</dbReference>
<dbReference type="GO" id="GO:0005634">
    <property type="term" value="C:nucleus"/>
    <property type="evidence" value="ECO:0007669"/>
    <property type="project" value="TreeGrafter"/>
</dbReference>
<evidence type="ECO:0000259" key="21">
    <source>
        <dbReference type="PROSITE" id="PS51194"/>
    </source>
</evidence>
<dbReference type="SUPFAM" id="SSF101690">
    <property type="entry name" value="PAZ domain"/>
    <property type="match status" value="1"/>
</dbReference>
<name>A0A5N4AIP6_PHOPY</name>
<dbReference type="InterPro" id="IPR036389">
    <property type="entry name" value="RNase_III_sf"/>
</dbReference>
<dbReference type="InterPro" id="IPR048512">
    <property type="entry name" value="Dicer_platform"/>
</dbReference>
<keyword evidence="9" id="KW-0347">Helicase</keyword>
<evidence type="ECO:0000256" key="10">
    <source>
        <dbReference type="ARBA" id="ARBA00022840"/>
    </source>
</evidence>
<dbReference type="InterPro" id="IPR014720">
    <property type="entry name" value="dsRBD_dom"/>
</dbReference>
<dbReference type="PROSITE" id="PS51192">
    <property type="entry name" value="HELICASE_ATP_BIND_1"/>
    <property type="match status" value="1"/>
</dbReference>
<dbReference type="CDD" id="cd00593">
    <property type="entry name" value="RIBOc"/>
    <property type="match status" value="2"/>
</dbReference>
<dbReference type="CDD" id="cd18034">
    <property type="entry name" value="DEXHc_dicer"/>
    <property type="match status" value="1"/>
</dbReference>
<dbReference type="GO" id="GO:0003677">
    <property type="term" value="F:DNA binding"/>
    <property type="evidence" value="ECO:0007669"/>
    <property type="project" value="InterPro"/>
</dbReference>
<dbReference type="Pfam" id="PF20931">
    <property type="entry name" value="Dicer_platform"/>
    <property type="match status" value="1"/>
</dbReference>
<dbReference type="Gene3D" id="1.10.1520.10">
    <property type="entry name" value="Ribonuclease III domain"/>
    <property type="match status" value="2"/>
</dbReference>
<evidence type="ECO:0000256" key="1">
    <source>
        <dbReference type="ARBA" id="ARBA00001936"/>
    </source>
</evidence>
<dbReference type="PROSITE" id="PS00517">
    <property type="entry name" value="RNASE_3_1"/>
    <property type="match status" value="1"/>
</dbReference>
<reference evidence="23 24" key="1">
    <citation type="journal article" date="2018" name="Elife">
        <title>Firefly genomes illuminate parallel origins of bioluminescence in beetles.</title>
        <authorList>
            <person name="Fallon T.R."/>
            <person name="Lower S.E."/>
            <person name="Chang C.H."/>
            <person name="Bessho-Uehara M."/>
            <person name="Martin G.J."/>
            <person name="Bewick A.J."/>
            <person name="Behringer M."/>
            <person name="Debat H.J."/>
            <person name="Wong I."/>
            <person name="Day J.C."/>
            <person name="Suvorov A."/>
            <person name="Silva C.J."/>
            <person name="Stanger-Hall K.F."/>
            <person name="Hall D.W."/>
            <person name="Schmitz R.J."/>
            <person name="Nelson D.R."/>
            <person name="Lewis S.M."/>
            <person name="Shigenobu S."/>
            <person name="Bybee S.M."/>
            <person name="Larracuente A.M."/>
            <person name="Oba Y."/>
            <person name="Weng J.K."/>
        </authorList>
    </citation>
    <scope>NUCLEOTIDE SEQUENCE [LARGE SCALE GENOMIC DNA]</scope>
    <source>
        <strain evidence="23">1611_PpyrPB1</strain>
        <tissue evidence="23">Whole body</tissue>
    </source>
</reference>
<dbReference type="InterPro" id="IPR044441">
    <property type="entry name" value="DICER_DSRM"/>
</dbReference>
<dbReference type="InterPro" id="IPR000999">
    <property type="entry name" value="RNase_III_dom"/>
</dbReference>
<dbReference type="Pfam" id="PF02170">
    <property type="entry name" value="PAZ"/>
    <property type="match status" value="1"/>
</dbReference>
<dbReference type="Pfam" id="PF00271">
    <property type="entry name" value="Helicase_C"/>
    <property type="match status" value="1"/>
</dbReference>
<evidence type="ECO:0000259" key="18">
    <source>
        <dbReference type="PROSITE" id="PS50142"/>
    </source>
</evidence>
<dbReference type="GO" id="GO:0004386">
    <property type="term" value="F:helicase activity"/>
    <property type="evidence" value="ECO:0007669"/>
    <property type="project" value="UniProtKB-KW"/>
</dbReference>
<dbReference type="Pfam" id="PF00636">
    <property type="entry name" value="Ribonuclease_3"/>
    <property type="match status" value="2"/>
</dbReference>
<dbReference type="Gene3D" id="3.30.160.380">
    <property type="entry name" value="Dicer dimerisation domain"/>
    <property type="match status" value="1"/>
</dbReference>
<keyword evidence="7" id="KW-0255">Endonuclease</keyword>
<proteinExistence type="inferred from homology"/>
<dbReference type="PANTHER" id="PTHR14950:SF37">
    <property type="entry name" value="ENDORIBONUCLEASE DICER"/>
    <property type="match status" value="1"/>
</dbReference>
<evidence type="ECO:0000259" key="22">
    <source>
        <dbReference type="PROSITE" id="PS51327"/>
    </source>
</evidence>
<feature type="domain" description="DRBM" evidence="17">
    <location>
        <begin position="1596"/>
        <end position="1618"/>
    </location>
</feature>
<keyword evidence="13" id="KW-0943">RNA-mediated gene silencing</keyword>
<feature type="domain" description="Dicer dsRNA-binding fold" evidence="22">
    <location>
        <begin position="568"/>
        <end position="661"/>
    </location>
</feature>
<comment type="cofactor">
    <cofactor evidence="1">
        <name>Mn(2+)</name>
        <dbReference type="ChEBI" id="CHEBI:29035"/>
    </cofactor>
</comment>
<dbReference type="SMART" id="SM00490">
    <property type="entry name" value="HELICc"/>
    <property type="match status" value="1"/>
</dbReference>
<feature type="domain" description="PAZ" evidence="19">
    <location>
        <begin position="840"/>
        <end position="955"/>
    </location>
</feature>
<evidence type="ECO:0000259" key="20">
    <source>
        <dbReference type="PROSITE" id="PS51192"/>
    </source>
</evidence>
<dbReference type="SUPFAM" id="SSF52540">
    <property type="entry name" value="P-loop containing nucleoside triphosphate hydrolases"/>
    <property type="match status" value="1"/>
</dbReference>
<accession>A0A5N4AIP6</accession>
<dbReference type="Pfam" id="PF20932">
    <property type="entry name" value="Dicer_dsRBD"/>
    <property type="match status" value="1"/>
</dbReference>
<keyword evidence="5" id="KW-0677">Repeat</keyword>
<evidence type="ECO:0000256" key="13">
    <source>
        <dbReference type="ARBA" id="ARBA00023158"/>
    </source>
</evidence>
<dbReference type="SUPFAM" id="SSF54768">
    <property type="entry name" value="dsRNA-binding domain-like"/>
    <property type="match status" value="1"/>
</dbReference>
<dbReference type="InParanoid" id="A0A5N4AIP6"/>
<dbReference type="SMART" id="SM00535">
    <property type="entry name" value="RIBOc"/>
    <property type="match status" value="2"/>
</dbReference>
<protein>
    <recommendedName>
        <fullName evidence="25">Dicer-2</fullName>
    </recommendedName>
</protein>